<reference evidence="1" key="1">
    <citation type="journal article" date="2020" name="J. Phycol.">
        <title>The Organelle Genomes in the Photosynthetic Red Algal Parasite Pterocladiophila hemisphaerica (Florideophyceae, Rhodophyta) Have Elevated Substitution Rates and Extreme Gene Loss in the Plastid Genome.</title>
        <authorList>
            <person name="Preuss M."/>
            <person name="Verbruggen H."/>
            <person name="Zuccarello G.C."/>
        </authorList>
    </citation>
    <scope>NUCLEOTIDE SEQUENCE</scope>
</reference>
<dbReference type="GO" id="GO:0005840">
    <property type="term" value="C:ribosome"/>
    <property type="evidence" value="ECO:0007669"/>
    <property type="project" value="UniProtKB-KW"/>
</dbReference>
<dbReference type="AlphaFoldDB" id="A0A6M3WXQ3"/>
<geneLocation type="mitochondrion" evidence="1"/>
<evidence type="ECO:0000313" key="1">
    <source>
        <dbReference type="EMBL" id="QJH88459.1"/>
    </source>
</evidence>
<organism evidence="1">
    <name type="scientific">Pterocladia lucida</name>
    <name type="common">Red seaweed</name>
    <name type="synonym">Fucus lucidus</name>
    <dbReference type="NCBI Taxonomy" id="31408"/>
    <lineage>
        <taxon>Eukaryota</taxon>
        <taxon>Rhodophyta</taxon>
        <taxon>Florideophyceae</taxon>
        <taxon>Rhodymeniophycidae</taxon>
        <taxon>Gelidiales</taxon>
        <taxon>Pterocladiaceae</taxon>
        <taxon>Pterocladia</taxon>
    </lineage>
</organism>
<name>A0A6M3WXQ3_PTELU</name>
<keyword evidence="1" id="KW-0689">Ribosomal protein</keyword>
<protein>
    <submittedName>
        <fullName evidence="1">Ribosomal protein L20</fullName>
    </submittedName>
</protein>
<gene>
    <name evidence="1" type="primary">rpl20</name>
</gene>
<proteinExistence type="predicted"/>
<keyword evidence="1" id="KW-0687">Ribonucleoprotein</keyword>
<dbReference type="EMBL" id="MT117917">
    <property type="protein sequence ID" value="QJH88459.1"/>
    <property type="molecule type" value="Genomic_DNA"/>
</dbReference>
<sequence>MRKTFFLTKLNTLFFKPRWISIFSKTHKIFISRKICAKIFSEEIGSALIFRVWFFKSYLK</sequence>
<keyword evidence="1" id="KW-0496">Mitochondrion</keyword>
<accession>A0A6M3WXQ3</accession>